<dbReference type="STRING" id="553175.POREN0001_1356"/>
<accession>C3J8B1</accession>
<dbReference type="AlphaFoldDB" id="C3J8B1"/>
<evidence type="ECO:0000256" key="4">
    <source>
        <dbReference type="ARBA" id="ARBA00022840"/>
    </source>
</evidence>
<dbReference type="Gene3D" id="3.40.50.300">
    <property type="entry name" value="P-loop containing nucleotide triphosphate hydrolases"/>
    <property type="match status" value="1"/>
</dbReference>
<evidence type="ECO:0000313" key="8">
    <source>
        <dbReference type="EMBL" id="EEN83628.1"/>
    </source>
</evidence>
<dbReference type="EMBL" id="ACNN01000005">
    <property type="protein sequence ID" value="EEN83628.1"/>
    <property type="molecule type" value="Genomic_DNA"/>
</dbReference>
<comment type="catalytic activity">
    <reaction evidence="5 7">
        <text>(6S)-5,6,7,8-tetrahydrofolate + formate + ATP = (6R)-10-formyltetrahydrofolate + ADP + phosphate</text>
        <dbReference type="Rhea" id="RHEA:20221"/>
        <dbReference type="ChEBI" id="CHEBI:15740"/>
        <dbReference type="ChEBI" id="CHEBI:30616"/>
        <dbReference type="ChEBI" id="CHEBI:43474"/>
        <dbReference type="ChEBI" id="CHEBI:57453"/>
        <dbReference type="ChEBI" id="CHEBI:195366"/>
        <dbReference type="ChEBI" id="CHEBI:456216"/>
        <dbReference type="EC" id="6.3.4.3"/>
    </reaction>
</comment>
<name>C3J8B1_POREA</name>
<sequence>MKTDIEIAREIELKPIQDIAQNLGIDNANVEPYGHHIAKIGLGSLRPEKIAKSNLILVTAITPNKAGVGKTTVSIGLALGLNQIGKRAIVALREPSLGPCFGQKGGAAGGGYAQVLPMENINLHFTGDFHAITSAHNMITALLDNYIYQNRDNCVGLSEVLWKRVLDVNDRSLRNIVSGLGNSTDGIPRQTGFDITPASEIMAILCLAKDLEDLRLRIENILLGYTKEGEPFTVKDLGVAGAVTVLLKDAIKPNLVQTTEHTPAFVHGGPFANIAHGCNSMLATKMAMSYGEYAITEAGFGADLGAEKFFDIKCRVGGLQPKLTVLVATLSALKLHGGLDEKRIKDPDKEGVLRGLANLDRHVHNLRNFGQRVVVCFNRFASDIDSEIELVRRHCEDELGVGFAVNNAFAEGGKGAAELAQLVVDTIENKPSMPLKFAYESDETIEQKVEKIAHKIYSAGSVTYSSKAAKALAKIRELHLGHLPVCIAKTQFSFSTDAKEYGDVRGFEMKVTDLVINRGAGMIVVVMGDIMRMPGLPKAPQAVNIDIVDGHIEGLS</sequence>
<dbReference type="Proteomes" id="UP000004295">
    <property type="component" value="Unassembled WGS sequence"/>
</dbReference>
<dbReference type="Pfam" id="PF01268">
    <property type="entry name" value="FTHFS"/>
    <property type="match status" value="1"/>
</dbReference>
<evidence type="ECO:0000256" key="7">
    <source>
        <dbReference type="HAMAP-Rule" id="MF_01543"/>
    </source>
</evidence>
<dbReference type="GeneID" id="93365656"/>
<dbReference type="FunFam" id="3.30.1510.10:FF:000001">
    <property type="entry name" value="Formate--tetrahydrofolate ligase"/>
    <property type="match status" value="1"/>
</dbReference>
<dbReference type="EC" id="6.3.4.3" evidence="7"/>
<proteinExistence type="inferred from homology"/>
<keyword evidence="9" id="KW-1185">Reference proteome</keyword>
<evidence type="ECO:0000256" key="2">
    <source>
        <dbReference type="ARBA" id="ARBA00022598"/>
    </source>
</evidence>
<evidence type="ECO:0000313" key="9">
    <source>
        <dbReference type="Proteomes" id="UP000004295"/>
    </source>
</evidence>
<evidence type="ECO:0000256" key="6">
    <source>
        <dbReference type="ARBA" id="ARBA00061363"/>
    </source>
</evidence>
<keyword evidence="2 7" id="KW-0436">Ligase</keyword>
<keyword evidence="1 7" id="KW-0554">One-carbon metabolism</keyword>
<protein>
    <recommendedName>
        <fullName evidence="7">Formate--tetrahydrofolate ligase</fullName>
        <ecNumber evidence="7">6.3.4.3</ecNumber>
    </recommendedName>
    <alternativeName>
        <fullName evidence="7">Formyltetrahydrofolate synthetase</fullName>
        <shortName evidence="7">FHS</shortName>
        <shortName evidence="7">FTHFS</shortName>
    </alternativeName>
</protein>
<dbReference type="GO" id="GO:0035999">
    <property type="term" value="P:tetrahydrofolate interconversion"/>
    <property type="evidence" value="ECO:0007669"/>
    <property type="project" value="UniProtKB-UniRule"/>
</dbReference>
<dbReference type="NCBIfam" id="NF010030">
    <property type="entry name" value="PRK13505.1"/>
    <property type="match status" value="1"/>
</dbReference>
<dbReference type="Gene3D" id="3.10.410.10">
    <property type="entry name" value="Formyltetrahydrofolate synthetase, domain 3"/>
    <property type="match status" value="1"/>
</dbReference>
<dbReference type="GO" id="GO:0005524">
    <property type="term" value="F:ATP binding"/>
    <property type="evidence" value="ECO:0007669"/>
    <property type="project" value="UniProtKB-UniRule"/>
</dbReference>
<evidence type="ECO:0000256" key="5">
    <source>
        <dbReference type="ARBA" id="ARBA00049033"/>
    </source>
</evidence>
<dbReference type="InterPro" id="IPR027417">
    <property type="entry name" value="P-loop_NTPase"/>
</dbReference>
<comment type="pathway">
    <text evidence="7">One-carbon metabolism; tetrahydrofolate interconversion.</text>
</comment>
<dbReference type="HAMAP" id="MF_01543">
    <property type="entry name" value="FTHFS"/>
    <property type="match status" value="1"/>
</dbReference>
<keyword evidence="4 7" id="KW-0067">ATP-binding</keyword>
<evidence type="ECO:0000256" key="3">
    <source>
        <dbReference type="ARBA" id="ARBA00022741"/>
    </source>
</evidence>
<dbReference type="eggNOG" id="COG2759">
    <property type="taxonomic scope" value="Bacteria"/>
</dbReference>
<dbReference type="Gene3D" id="3.30.1510.10">
    <property type="entry name" value="Domain 2, N(10)-formyltetrahydrofolate synthetase"/>
    <property type="match status" value="1"/>
</dbReference>
<gene>
    <name evidence="7 8" type="primary">fhs</name>
    <name evidence="8" type="ORF">POREN0001_1356</name>
</gene>
<dbReference type="RefSeq" id="WP_004332095.1">
    <property type="nucleotide sequence ID" value="NZ_ACNN01000005.1"/>
</dbReference>
<dbReference type="InterPro" id="IPR000559">
    <property type="entry name" value="Formate_THF_ligase"/>
</dbReference>
<comment type="caution">
    <text evidence="8">The sequence shown here is derived from an EMBL/GenBank/DDBJ whole genome shotgun (WGS) entry which is preliminary data.</text>
</comment>
<comment type="caution">
    <text evidence="7">Lacks conserved residue(s) required for the propagation of feature annotation.</text>
</comment>
<dbReference type="UniPathway" id="UPA00193"/>
<keyword evidence="3 7" id="KW-0547">Nucleotide-binding</keyword>
<reference evidence="8 9" key="1">
    <citation type="submission" date="2009-04" db="EMBL/GenBank/DDBJ databases">
        <authorList>
            <person name="Sebastian Y."/>
            <person name="Madupu R."/>
            <person name="Durkin A.S."/>
            <person name="Torralba M."/>
            <person name="Methe B."/>
            <person name="Sutton G.G."/>
            <person name="Strausberg R.L."/>
            <person name="Nelson K.E."/>
        </authorList>
    </citation>
    <scope>NUCLEOTIDE SEQUENCE [LARGE SCALE GENOMIC DNA]</scope>
    <source>
        <strain evidence="9">ATCC 35406 / BCRC 14492 / JCM 8526 / NCTC 13058 / HG 370</strain>
    </source>
</reference>
<evidence type="ECO:0000256" key="1">
    <source>
        <dbReference type="ARBA" id="ARBA00022563"/>
    </source>
</evidence>
<dbReference type="CDD" id="cd00477">
    <property type="entry name" value="FTHFS"/>
    <property type="match status" value="1"/>
</dbReference>
<dbReference type="GO" id="GO:0004329">
    <property type="term" value="F:formate-tetrahydrofolate ligase activity"/>
    <property type="evidence" value="ECO:0007669"/>
    <property type="project" value="UniProtKB-UniRule"/>
</dbReference>
<dbReference type="SUPFAM" id="SSF52540">
    <property type="entry name" value="P-loop containing nucleoside triphosphate hydrolases"/>
    <property type="match status" value="1"/>
</dbReference>
<organism evidence="8 9">
    <name type="scientific">Porphyromonas endodontalis (strain ATCC 35406 / DSM 24491 / JCM 8526 / CCUG 16442 / BCRC 14492 / NCTC 13058 / HG 370)</name>
    <name type="common">Bacteroides endodontalis</name>
    <dbReference type="NCBI Taxonomy" id="553175"/>
    <lineage>
        <taxon>Bacteria</taxon>
        <taxon>Pseudomonadati</taxon>
        <taxon>Bacteroidota</taxon>
        <taxon>Bacteroidia</taxon>
        <taxon>Bacteroidales</taxon>
        <taxon>Porphyromonadaceae</taxon>
        <taxon>Porphyromonas</taxon>
    </lineage>
</organism>
<comment type="similarity">
    <text evidence="6 7">Belongs to the formate--tetrahydrofolate ligase family.</text>
</comment>